<proteinExistence type="predicted"/>
<feature type="region of interest" description="Disordered" evidence="1">
    <location>
        <begin position="48"/>
        <end position="70"/>
    </location>
</feature>
<evidence type="ECO:0000313" key="2">
    <source>
        <dbReference type="EMBL" id="CAF5170688.1"/>
    </source>
</evidence>
<organism evidence="2 3">
    <name type="scientific">Rotaria magnacalcarata</name>
    <dbReference type="NCBI Taxonomy" id="392030"/>
    <lineage>
        <taxon>Eukaryota</taxon>
        <taxon>Metazoa</taxon>
        <taxon>Spiralia</taxon>
        <taxon>Gnathifera</taxon>
        <taxon>Rotifera</taxon>
        <taxon>Eurotatoria</taxon>
        <taxon>Bdelloidea</taxon>
        <taxon>Philodinida</taxon>
        <taxon>Philodinidae</taxon>
        <taxon>Rotaria</taxon>
    </lineage>
</organism>
<feature type="non-terminal residue" evidence="2">
    <location>
        <position position="1"/>
    </location>
</feature>
<accession>A0A8S3GSH1</accession>
<reference evidence="2" key="1">
    <citation type="submission" date="2021-02" db="EMBL/GenBank/DDBJ databases">
        <authorList>
            <person name="Nowell W R."/>
        </authorList>
    </citation>
    <scope>NUCLEOTIDE SEQUENCE</scope>
</reference>
<dbReference type="Proteomes" id="UP000676336">
    <property type="component" value="Unassembled WGS sequence"/>
</dbReference>
<gene>
    <name evidence="2" type="ORF">SMN809_LOCUS65479</name>
</gene>
<evidence type="ECO:0000256" key="1">
    <source>
        <dbReference type="SAM" id="MobiDB-lite"/>
    </source>
</evidence>
<dbReference type="EMBL" id="CAJOBI010311257">
    <property type="protein sequence ID" value="CAF5170688.1"/>
    <property type="molecule type" value="Genomic_DNA"/>
</dbReference>
<dbReference type="AlphaFoldDB" id="A0A8S3GSH1"/>
<name>A0A8S3GSH1_9BILA</name>
<comment type="caution">
    <text evidence="2">The sequence shown here is derived from an EMBL/GenBank/DDBJ whole genome shotgun (WGS) entry which is preliminary data.</text>
</comment>
<evidence type="ECO:0000313" key="3">
    <source>
        <dbReference type="Proteomes" id="UP000676336"/>
    </source>
</evidence>
<protein>
    <submittedName>
        <fullName evidence="2">Uncharacterized protein</fullName>
    </submittedName>
</protein>
<sequence>MRPLRKRTYTPTPQVRSFISRSPNVEFLGVLVICIKINDVFTMMSDTRTNVKSGSGTGDHVATTEISEVL</sequence>